<reference evidence="2" key="1">
    <citation type="submission" date="2018-06" db="EMBL/GenBank/DDBJ databases">
        <authorList>
            <person name="Zhirakovskaya E."/>
        </authorList>
    </citation>
    <scope>NUCLEOTIDE SEQUENCE</scope>
</reference>
<feature type="domain" description="HIT" evidence="1">
    <location>
        <begin position="21"/>
        <end position="131"/>
    </location>
</feature>
<dbReference type="PANTHER" id="PTHR23089">
    <property type="entry name" value="HISTIDINE TRIAD HIT PROTEIN"/>
    <property type="match status" value="1"/>
</dbReference>
<dbReference type="PROSITE" id="PS51084">
    <property type="entry name" value="HIT_2"/>
    <property type="match status" value="1"/>
</dbReference>
<accession>A0A3B0VTP3</accession>
<dbReference type="GO" id="GO:0003824">
    <property type="term" value="F:catalytic activity"/>
    <property type="evidence" value="ECO:0007669"/>
    <property type="project" value="InterPro"/>
</dbReference>
<sequence>MIRQWLFWVARSRFAAFFIGNAFAYLTPVMPLQKQYENKQVVAFRHPVPFWQTHALIVPKKKIASLLDLSLEQAEYQEMAVAIFQAAQNVAQQMGLREYTVLVNGGRYQDVPQLHFHLAAGTNYQRGQERFEPPASWEDAARHQTAFAY</sequence>
<evidence type="ECO:0000313" key="2">
    <source>
        <dbReference type="EMBL" id="VAW43513.1"/>
    </source>
</evidence>
<dbReference type="Pfam" id="PF01230">
    <property type="entry name" value="HIT"/>
    <property type="match status" value="1"/>
</dbReference>
<protein>
    <recommendedName>
        <fullName evidence="1">HIT domain-containing protein</fullName>
    </recommendedName>
</protein>
<dbReference type="EMBL" id="UOEU01001099">
    <property type="protein sequence ID" value="VAW43513.1"/>
    <property type="molecule type" value="Genomic_DNA"/>
</dbReference>
<dbReference type="AlphaFoldDB" id="A0A3B0VTP3"/>
<gene>
    <name evidence="2" type="ORF">MNBD_CHLOROFLEXI01-1904</name>
</gene>
<organism evidence="2">
    <name type="scientific">hydrothermal vent metagenome</name>
    <dbReference type="NCBI Taxonomy" id="652676"/>
    <lineage>
        <taxon>unclassified sequences</taxon>
        <taxon>metagenomes</taxon>
        <taxon>ecological metagenomes</taxon>
    </lineage>
</organism>
<dbReference type="InterPro" id="IPR001310">
    <property type="entry name" value="Histidine_triad_HIT"/>
</dbReference>
<evidence type="ECO:0000259" key="1">
    <source>
        <dbReference type="PROSITE" id="PS51084"/>
    </source>
</evidence>
<feature type="non-terminal residue" evidence="2">
    <location>
        <position position="149"/>
    </location>
</feature>
<dbReference type="InterPro" id="IPR011146">
    <property type="entry name" value="HIT-like"/>
</dbReference>
<dbReference type="Gene3D" id="3.30.428.10">
    <property type="entry name" value="HIT-like"/>
    <property type="match status" value="1"/>
</dbReference>
<proteinExistence type="predicted"/>
<dbReference type="InterPro" id="IPR036265">
    <property type="entry name" value="HIT-like_sf"/>
</dbReference>
<dbReference type="SUPFAM" id="SSF54197">
    <property type="entry name" value="HIT-like"/>
    <property type="match status" value="1"/>
</dbReference>
<name>A0A3B0VTP3_9ZZZZ</name>